<feature type="transmembrane region" description="Helical" evidence="6">
    <location>
        <begin position="606"/>
        <end position="623"/>
    </location>
</feature>
<dbReference type="GO" id="GO:0055085">
    <property type="term" value="P:transmembrane transport"/>
    <property type="evidence" value="ECO:0007669"/>
    <property type="project" value="UniProtKB-UniRule"/>
</dbReference>
<feature type="transmembrane region" description="Helical" evidence="6">
    <location>
        <begin position="516"/>
        <end position="538"/>
    </location>
</feature>
<evidence type="ECO:0000313" key="11">
    <source>
        <dbReference type="Proteomes" id="UP000486601"/>
    </source>
</evidence>
<feature type="transmembrane region" description="Helical" evidence="6">
    <location>
        <begin position="102"/>
        <end position="124"/>
    </location>
</feature>
<evidence type="ECO:0000256" key="3">
    <source>
        <dbReference type="ARBA" id="ARBA00022692"/>
    </source>
</evidence>
<gene>
    <name evidence="8" type="ORF">CLSPO_c15820</name>
    <name evidence="9" type="ORF">FDF70_04385</name>
</gene>
<feature type="transmembrane region" description="Helical" evidence="6">
    <location>
        <begin position="21"/>
        <end position="41"/>
    </location>
</feature>
<keyword evidence="3 6" id="KW-0812">Transmembrane</keyword>
<proteinExistence type="inferred from homology"/>
<comment type="similarity">
    <text evidence="6">Belongs to the ABC-4 integral membrane protein family.</text>
</comment>
<dbReference type="Proteomes" id="UP000486601">
    <property type="component" value="Unassembled WGS sequence"/>
</dbReference>
<dbReference type="Pfam" id="PF02687">
    <property type="entry name" value="FtsX"/>
    <property type="match status" value="1"/>
</dbReference>
<keyword evidence="5 6" id="KW-0472">Membrane</keyword>
<dbReference type="InterPro" id="IPR027022">
    <property type="entry name" value="ABC_permease_BceB-typ"/>
</dbReference>
<feature type="transmembrane region" description="Helical" evidence="6">
    <location>
        <begin position="286"/>
        <end position="307"/>
    </location>
</feature>
<keyword evidence="4 6" id="KW-1133">Transmembrane helix</keyword>
<reference evidence="8" key="1">
    <citation type="submission" date="2014-08" db="EMBL/GenBank/DDBJ databases">
        <authorList>
            <person name="Kubiak A."/>
            <person name="Poehlein A."/>
            <person name="Daniel R."/>
            <person name="Minton N.P."/>
        </authorList>
    </citation>
    <scope>NUCLEOTIDE SEQUENCE</scope>
    <source>
        <strain evidence="8">NCIMB 10696</strain>
    </source>
</reference>
<dbReference type="KEGG" id="cld:CLSPO_c15820"/>
<name>A0A7X5SWQ6_CLOSG</name>
<dbReference type="EMBL" id="CP009225">
    <property type="protein sequence ID" value="AKC62302.1"/>
    <property type="molecule type" value="Genomic_DNA"/>
</dbReference>
<evidence type="ECO:0000259" key="7">
    <source>
        <dbReference type="Pfam" id="PF02687"/>
    </source>
</evidence>
<dbReference type="GeneID" id="92938292"/>
<dbReference type="InterPro" id="IPR052536">
    <property type="entry name" value="ABC-4_Integral_Memb_Prot"/>
</dbReference>
<keyword evidence="2 6" id="KW-1003">Cell membrane</keyword>
<dbReference type="PANTHER" id="PTHR46795:SF3">
    <property type="entry name" value="ABC TRANSPORTER PERMEASE"/>
    <property type="match status" value="1"/>
</dbReference>
<feature type="transmembrane region" description="Helical" evidence="6">
    <location>
        <begin position="197"/>
        <end position="220"/>
    </location>
</feature>
<feature type="transmembrane region" description="Helical" evidence="6">
    <location>
        <begin position="572"/>
        <end position="594"/>
    </location>
</feature>
<feature type="transmembrane region" description="Helical" evidence="6">
    <location>
        <begin position="232"/>
        <end position="255"/>
    </location>
</feature>
<feature type="transmembrane region" description="Helical" evidence="6">
    <location>
        <begin position="53"/>
        <end position="81"/>
    </location>
</feature>
<dbReference type="EMBL" id="SXCS01000002">
    <property type="protein sequence ID" value="NFR60757.1"/>
    <property type="molecule type" value="Genomic_DNA"/>
</dbReference>
<feature type="transmembrane region" description="Helical" evidence="6">
    <location>
        <begin position="130"/>
        <end position="147"/>
    </location>
</feature>
<evidence type="ECO:0000256" key="6">
    <source>
        <dbReference type="PIRNR" id="PIRNR018968"/>
    </source>
</evidence>
<keyword evidence="6" id="KW-0813">Transport</keyword>
<evidence type="ECO:0000313" key="9">
    <source>
        <dbReference type="EMBL" id="NFR60757.1"/>
    </source>
</evidence>
<accession>A0A7X5SWQ6</accession>
<comment type="subcellular location">
    <subcellularLocation>
        <location evidence="1 6">Cell membrane</location>
        <topology evidence="1 6">Multi-pass membrane protein</topology>
    </subcellularLocation>
</comment>
<reference evidence="9 11" key="3">
    <citation type="submission" date="2019-04" db="EMBL/GenBank/DDBJ databases">
        <title>Genome sequencing of Clostridium botulinum Groups I-IV and Clostridium butyricum.</title>
        <authorList>
            <person name="Brunt J."/>
            <person name="Van Vliet A.H.M."/>
            <person name="Stringer S.C."/>
            <person name="Carter A.T."/>
            <person name="Peck M.W."/>
        </authorList>
    </citation>
    <scope>NUCLEOTIDE SEQUENCE [LARGE SCALE GENOMIC DNA]</scope>
    <source>
        <strain evidence="9 11">IFR 18/108</strain>
    </source>
</reference>
<evidence type="ECO:0000256" key="1">
    <source>
        <dbReference type="ARBA" id="ARBA00004651"/>
    </source>
</evidence>
<dbReference type="PANTHER" id="PTHR46795">
    <property type="entry name" value="ABC TRANSPORTER PERMEASE-RELATED-RELATED"/>
    <property type="match status" value="1"/>
</dbReference>
<evidence type="ECO:0000256" key="4">
    <source>
        <dbReference type="ARBA" id="ARBA00022989"/>
    </source>
</evidence>
<dbReference type="InterPro" id="IPR003838">
    <property type="entry name" value="ABC3_permease_C"/>
</dbReference>
<dbReference type="RefSeq" id="WP_033059227.1">
    <property type="nucleotide sequence ID" value="NZ_CP009225.1"/>
</dbReference>
<evidence type="ECO:0000256" key="2">
    <source>
        <dbReference type="ARBA" id="ARBA00022475"/>
    </source>
</evidence>
<sequence length="634" mass="73133">MTLFSIALNNIKNNFKNYWTFFLSSTFSVFVLYLFISIINNNSIKSEFEGKRALALLFIIASYVVVIFSSYFIWYSNSFFIKSRKKEFALYMMLGMSKKQTFILSFIENFITIVGGFFTGIIIGLILNKFFLMLLYVMIGATGNVEFQFSLKDFNMCSVVFGFMFILISIHSIILIHKNNIIDLFNASRKVEKDLKVSFITGFIGVLSIIFLGTGYYIAIRKLAENIRLGPLVVFLVIIGTILFFIGVISFIIYITKKNEKSLFNGTKLISTSQIYYRYKGNVSTLSVISVATTIALCAMITCFGLFDKVEKSTRYVRPFSIEYINDNDTIDKKIKETLKRHKEVSVKHKQDIELLEIKSKVPFHSGSNSFFVISESKFYKIISSEKKHEKVDLKNSTDCYFFQISNFLPDKSVIGKTVKLMGKNKEYNLKITGTDMKYFIAMEHFKETFVVKDNVYNEIKNTIPKEKIFRVTGYIFQNDFFIQEFIKDLRKQVPSENNLLTFYESYRYGLKLTGMMAFIGIFLGLVFLTAAGGIIYFKIIMEAREDKNKFIILRKIGVSQKEIKKAISKEVMILFGWPFMVAVINSYVASIVLGKMMALKMRKSFAIIISVYAVLYSIYYLITVKSYIKTISE</sequence>
<protein>
    <submittedName>
        <fullName evidence="9">ABC transporter permease</fullName>
    </submittedName>
    <submittedName>
        <fullName evidence="8">FtsX-like permease family</fullName>
    </submittedName>
</protein>
<feature type="domain" description="ABC3 transporter permease C-terminal" evidence="7">
    <location>
        <begin position="59"/>
        <end position="176"/>
    </location>
</feature>
<dbReference type="PIRSF" id="PIRSF018968">
    <property type="entry name" value="ABC_permease_BceB"/>
    <property type="match status" value="1"/>
</dbReference>
<evidence type="ECO:0000256" key="5">
    <source>
        <dbReference type="ARBA" id="ARBA00023136"/>
    </source>
</evidence>
<reference evidence="8 10" key="2">
    <citation type="journal article" date="2015" name="PLoS ONE">
        <title>A universal mariner transposon system for forward genetic studies in the genus clostridium.</title>
        <authorList>
            <person name="Zhang Y."/>
            <person name="Grosse-Honebrink A."/>
            <person name="Minton N.P."/>
        </authorList>
    </citation>
    <scope>NUCLEOTIDE SEQUENCE [LARGE SCALE GENOMIC DNA]</scope>
    <source>
        <strain evidence="8 10">NCIMB 10696</strain>
    </source>
</reference>
<dbReference type="Proteomes" id="UP000033052">
    <property type="component" value="Chromosome"/>
</dbReference>
<dbReference type="GO" id="GO:0005886">
    <property type="term" value="C:plasma membrane"/>
    <property type="evidence" value="ECO:0007669"/>
    <property type="project" value="UniProtKB-SubCell"/>
</dbReference>
<evidence type="ECO:0000313" key="8">
    <source>
        <dbReference type="EMBL" id="AKC62302.1"/>
    </source>
</evidence>
<evidence type="ECO:0000313" key="10">
    <source>
        <dbReference type="Proteomes" id="UP000033052"/>
    </source>
</evidence>
<organism evidence="9 11">
    <name type="scientific">Clostridium sporogenes</name>
    <dbReference type="NCBI Taxonomy" id="1509"/>
    <lineage>
        <taxon>Bacteria</taxon>
        <taxon>Bacillati</taxon>
        <taxon>Bacillota</taxon>
        <taxon>Clostridia</taxon>
        <taxon>Eubacteriales</taxon>
        <taxon>Clostridiaceae</taxon>
        <taxon>Clostridium</taxon>
    </lineage>
</organism>
<dbReference type="AlphaFoldDB" id="A0A7X5SWQ6"/>
<feature type="transmembrane region" description="Helical" evidence="6">
    <location>
        <begin position="159"/>
        <end position="177"/>
    </location>
</feature>